<dbReference type="GO" id="GO:0038023">
    <property type="term" value="F:signaling receptor activity"/>
    <property type="evidence" value="ECO:0007669"/>
    <property type="project" value="InterPro"/>
</dbReference>
<keyword evidence="2" id="KW-0675">Receptor</keyword>
<evidence type="ECO:0000259" key="1">
    <source>
        <dbReference type="Pfam" id="PF04664"/>
    </source>
</evidence>
<evidence type="ECO:0000313" key="2">
    <source>
        <dbReference type="EMBL" id="STO68149.1"/>
    </source>
</evidence>
<dbReference type="GO" id="GO:0016020">
    <property type="term" value="C:membrane"/>
    <property type="evidence" value="ECO:0007669"/>
    <property type="project" value="InterPro"/>
</dbReference>
<organism evidence="2 3">
    <name type="scientific">Canicola haemoglobinophilus</name>
    <dbReference type="NCBI Taxonomy" id="733"/>
    <lineage>
        <taxon>Bacteria</taxon>
        <taxon>Pseudomonadati</taxon>
        <taxon>Pseudomonadota</taxon>
        <taxon>Gammaproteobacteria</taxon>
        <taxon>Pasteurellales</taxon>
        <taxon>Pasteurellaceae</taxon>
        <taxon>Canicola</taxon>
    </lineage>
</organism>
<sequence>MNHPVINFYLEKCNGAYNYSLQDMWNIPQIILGDGYFYIPWLFPVMESSKWNTNVPVFTEQEAQYFSQNAEIQQKYLHSVDFLLDYFCLYREGDQIYAKPELIARNYWLRNIGHESKKISRLIRSLNICGQKTLAKNLQQFALKMGAEKGVIQPETIGIWQSLIED</sequence>
<proteinExistence type="predicted"/>
<dbReference type="Pfam" id="PF04664">
    <property type="entry name" value="OGFr_N"/>
    <property type="match status" value="1"/>
</dbReference>
<comment type="caution">
    <text evidence="2">The sequence shown here is derived from an EMBL/GenBank/DDBJ whole genome shotgun (WGS) entry which is preliminary data.</text>
</comment>
<dbReference type="Proteomes" id="UP000254496">
    <property type="component" value="Unassembled WGS sequence"/>
</dbReference>
<dbReference type="RefSeq" id="WP_115072730.1">
    <property type="nucleotide sequence ID" value="NZ_UGHE01000002.1"/>
</dbReference>
<protein>
    <submittedName>
        <fullName evidence="2">Opioid growth factor receptor (OGFr) conserved region</fullName>
    </submittedName>
</protein>
<dbReference type="EMBL" id="UGHJ01000001">
    <property type="protein sequence ID" value="STO68149.1"/>
    <property type="molecule type" value="Genomic_DNA"/>
</dbReference>
<accession>A0AB38H733</accession>
<name>A0AB38H733_9PAST</name>
<dbReference type="InterPro" id="IPR006757">
    <property type="entry name" value="OGF_rcpt"/>
</dbReference>
<reference evidence="2 3" key="1">
    <citation type="submission" date="2018-06" db="EMBL/GenBank/DDBJ databases">
        <authorList>
            <consortium name="Pathogen Informatics"/>
            <person name="Doyle S."/>
        </authorList>
    </citation>
    <scope>NUCLEOTIDE SEQUENCE [LARGE SCALE GENOMIC DNA]</scope>
    <source>
        <strain evidence="2 3">NCTC8540</strain>
    </source>
</reference>
<dbReference type="AlphaFoldDB" id="A0AB38H733"/>
<feature type="domain" description="Opioid growth factor receptor (OGFr) conserved" evidence="1">
    <location>
        <begin position="14"/>
        <end position="145"/>
    </location>
</feature>
<evidence type="ECO:0000313" key="3">
    <source>
        <dbReference type="Proteomes" id="UP000254496"/>
    </source>
</evidence>
<gene>
    <name evidence="2" type="ORF">NCTC8540_00636</name>
</gene>